<gene>
    <name evidence="2" type="ORF">FNK824_LOCUS31888</name>
</gene>
<dbReference type="AlphaFoldDB" id="A0A819VPQ8"/>
<evidence type="ECO:0000313" key="2">
    <source>
        <dbReference type="EMBL" id="CAF4111820.1"/>
    </source>
</evidence>
<evidence type="ECO:0000256" key="1">
    <source>
        <dbReference type="SAM" id="SignalP"/>
    </source>
</evidence>
<keyword evidence="1" id="KW-0732">Signal</keyword>
<comment type="caution">
    <text evidence="2">The sequence shown here is derived from an EMBL/GenBank/DDBJ whole genome shotgun (WGS) entry which is preliminary data.</text>
</comment>
<feature type="chain" id="PRO_5032338992" evidence="1">
    <location>
        <begin position="36"/>
        <end position="110"/>
    </location>
</feature>
<reference evidence="2" key="1">
    <citation type="submission" date="2021-02" db="EMBL/GenBank/DDBJ databases">
        <authorList>
            <person name="Nowell W R."/>
        </authorList>
    </citation>
    <scope>NUCLEOTIDE SEQUENCE</scope>
</reference>
<accession>A0A819VPQ8</accession>
<feature type="non-terminal residue" evidence="2">
    <location>
        <position position="1"/>
    </location>
</feature>
<proteinExistence type="predicted"/>
<feature type="signal peptide" evidence="1">
    <location>
        <begin position="1"/>
        <end position="35"/>
    </location>
</feature>
<organism evidence="2 3">
    <name type="scientific">Rotaria sordida</name>
    <dbReference type="NCBI Taxonomy" id="392033"/>
    <lineage>
        <taxon>Eukaryota</taxon>
        <taxon>Metazoa</taxon>
        <taxon>Spiralia</taxon>
        <taxon>Gnathifera</taxon>
        <taxon>Rotifera</taxon>
        <taxon>Eurotatoria</taxon>
        <taxon>Bdelloidea</taxon>
        <taxon>Philodinida</taxon>
        <taxon>Philodinidae</taxon>
        <taxon>Rotaria</taxon>
    </lineage>
</organism>
<evidence type="ECO:0000313" key="3">
    <source>
        <dbReference type="Proteomes" id="UP000663874"/>
    </source>
</evidence>
<dbReference type="Proteomes" id="UP000663874">
    <property type="component" value="Unassembled WGS sequence"/>
</dbReference>
<protein>
    <submittedName>
        <fullName evidence="2">Uncharacterized protein</fullName>
    </submittedName>
</protein>
<dbReference type="EMBL" id="CAJOBE010010581">
    <property type="protein sequence ID" value="CAF4111820.1"/>
    <property type="molecule type" value="Genomic_DNA"/>
</dbReference>
<sequence>DMNSSSFIITRVHFSIGLLILSSLFFCQFPRPVQAIALSHLCGQFGHSCFGGNWGKRTVPDDLSQQYVVWKSNVNDDESGNSPVIDRNYILEGLRSELFRQRLRQLLELE</sequence>
<name>A0A819VPQ8_9BILA</name>